<sequence>MDEAMHGARCSTLAERNVPGPVPLYAPPALSGAPVFRPPVPQFTPVPGAVNYQNPNVISAPGMANPAAPGQLMPYQVQHQVPVPVPGQPPNPTLRPYMPVHNGYAAMPPPGGLLHLSVPL</sequence>
<accession>A0A2I0IFD2</accession>
<evidence type="ECO:0000313" key="1">
    <source>
        <dbReference type="EMBL" id="PKI42699.1"/>
    </source>
</evidence>
<evidence type="ECO:0000313" key="2">
    <source>
        <dbReference type="Proteomes" id="UP000233551"/>
    </source>
</evidence>
<proteinExistence type="predicted"/>
<organism evidence="1 2">
    <name type="scientific">Punica granatum</name>
    <name type="common">Pomegranate</name>
    <dbReference type="NCBI Taxonomy" id="22663"/>
    <lineage>
        <taxon>Eukaryota</taxon>
        <taxon>Viridiplantae</taxon>
        <taxon>Streptophyta</taxon>
        <taxon>Embryophyta</taxon>
        <taxon>Tracheophyta</taxon>
        <taxon>Spermatophyta</taxon>
        <taxon>Magnoliopsida</taxon>
        <taxon>eudicotyledons</taxon>
        <taxon>Gunneridae</taxon>
        <taxon>Pentapetalae</taxon>
        <taxon>rosids</taxon>
        <taxon>malvids</taxon>
        <taxon>Myrtales</taxon>
        <taxon>Lythraceae</taxon>
        <taxon>Punica</taxon>
    </lineage>
</organism>
<keyword evidence="2" id="KW-1185">Reference proteome</keyword>
<dbReference type="AlphaFoldDB" id="A0A2I0IFD2"/>
<protein>
    <submittedName>
        <fullName evidence="1">Uncharacterized protein</fullName>
    </submittedName>
</protein>
<comment type="caution">
    <text evidence="1">The sequence shown here is derived from an EMBL/GenBank/DDBJ whole genome shotgun (WGS) entry which is preliminary data.</text>
</comment>
<dbReference type="EMBL" id="PGOL01003139">
    <property type="protein sequence ID" value="PKI42699.1"/>
    <property type="molecule type" value="Genomic_DNA"/>
</dbReference>
<name>A0A2I0IFD2_PUNGR</name>
<gene>
    <name evidence="1" type="ORF">CRG98_036981</name>
</gene>
<reference evidence="1 2" key="1">
    <citation type="submission" date="2017-11" db="EMBL/GenBank/DDBJ databases">
        <title>De-novo sequencing of pomegranate (Punica granatum L.) genome.</title>
        <authorList>
            <person name="Akparov Z."/>
            <person name="Amiraslanov A."/>
            <person name="Hajiyeva S."/>
            <person name="Abbasov M."/>
            <person name="Kaur K."/>
            <person name="Hamwieh A."/>
            <person name="Solovyev V."/>
            <person name="Salamov A."/>
            <person name="Braich B."/>
            <person name="Kosarev P."/>
            <person name="Mahmoud A."/>
            <person name="Hajiyev E."/>
            <person name="Babayeva S."/>
            <person name="Izzatullayeva V."/>
            <person name="Mammadov A."/>
            <person name="Mammadov A."/>
            <person name="Sharifova S."/>
            <person name="Ojaghi J."/>
            <person name="Eynullazada K."/>
            <person name="Bayramov B."/>
            <person name="Abdulazimova A."/>
            <person name="Shahmuradov I."/>
        </authorList>
    </citation>
    <scope>NUCLEOTIDE SEQUENCE [LARGE SCALE GENOMIC DNA]</scope>
    <source>
        <strain evidence="2">cv. AG2017</strain>
        <tissue evidence="1">Leaf</tissue>
    </source>
</reference>
<dbReference type="Proteomes" id="UP000233551">
    <property type="component" value="Unassembled WGS sequence"/>
</dbReference>